<dbReference type="AlphaFoldDB" id="A0A1E3JIS3"/>
<sequence length="125" mass="13363">MIPSHVLDTSAVIDNWARFCRKCSACIAEDKSNDPSFTHAFTTVPSLSRANGMVLGDIPAILAGLTWVETVYIARATASRCCVKIKGHGSHQSKGNIVILPQAASELSRLLPHPAAVIANEIIII</sequence>
<organism evidence="2 3">
    <name type="scientific">Cryptococcus wingfieldii CBS 7118</name>
    <dbReference type="NCBI Taxonomy" id="1295528"/>
    <lineage>
        <taxon>Eukaryota</taxon>
        <taxon>Fungi</taxon>
        <taxon>Dikarya</taxon>
        <taxon>Basidiomycota</taxon>
        <taxon>Agaricomycotina</taxon>
        <taxon>Tremellomycetes</taxon>
        <taxon>Tremellales</taxon>
        <taxon>Cryptococcaceae</taxon>
        <taxon>Cryptococcus</taxon>
    </lineage>
</organism>
<name>A0A1E3JIS3_9TREE</name>
<dbReference type="EMBL" id="AWGH01000007">
    <property type="protein sequence ID" value="ODO00546.1"/>
    <property type="molecule type" value="Genomic_DNA"/>
</dbReference>
<comment type="caution">
    <text evidence="2">The sequence shown here is derived from an EMBL/GenBank/DDBJ whole genome shotgun (WGS) entry which is preliminary data.</text>
</comment>
<dbReference type="OrthoDB" id="3257061at2759"/>
<dbReference type="GeneID" id="30192078"/>
<dbReference type="Pfam" id="PF20209">
    <property type="entry name" value="DUF6570"/>
    <property type="match status" value="1"/>
</dbReference>
<evidence type="ECO:0000313" key="3">
    <source>
        <dbReference type="Proteomes" id="UP000094819"/>
    </source>
</evidence>
<proteinExistence type="predicted"/>
<gene>
    <name evidence="2" type="ORF">L198_02865</name>
</gene>
<protein>
    <recommendedName>
        <fullName evidence="1">DUF6570 domain-containing protein</fullName>
    </recommendedName>
</protein>
<dbReference type="Proteomes" id="UP000094819">
    <property type="component" value="Unassembled WGS sequence"/>
</dbReference>
<evidence type="ECO:0000259" key="1">
    <source>
        <dbReference type="Pfam" id="PF20209"/>
    </source>
</evidence>
<dbReference type="RefSeq" id="XP_019032738.1">
    <property type="nucleotide sequence ID" value="XM_019175006.1"/>
</dbReference>
<accession>A0A1E3JIS3</accession>
<keyword evidence="3" id="KW-1185">Reference proteome</keyword>
<reference evidence="2 3" key="1">
    <citation type="submission" date="2016-06" db="EMBL/GenBank/DDBJ databases">
        <title>Evolution of pathogenesis and genome organization in the Tremellales.</title>
        <authorList>
            <person name="Cuomo C."/>
            <person name="Litvintseva A."/>
            <person name="Heitman J."/>
            <person name="Chen Y."/>
            <person name="Sun S."/>
            <person name="Springer D."/>
            <person name="Dromer F."/>
            <person name="Young S."/>
            <person name="Zeng Q."/>
            <person name="Chapman S."/>
            <person name="Gujja S."/>
            <person name="Saif S."/>
            <person name="Birren B."/>
        </authorList>
    </citation>
    <scope>NUCLEOTIDE SEQUENCE [LARGE SCALE GENOMIC DNA]</scope>
    <source>
        <strain evidence="2 3">CBS 7118</strain>
    </source>
</reference>
<dbReference type="InterPro" id="IPR046700">
    <property type="entry name" value="DUF6570"/>
</dbReference>
<feature type="domain" description="DUF6570" evidence="1">
    <location>
        <begin position="43"/>
        <end position="122"/>
    </location>
</feature>
<evidence type="ECO:0000313" key="2">
    <source>
        <dbReference type="EMBL" id="ODO00546.1"/>
    </source>
</evidence>